<proteinExistence type="predicted"/>
<evidence type="ECO:0000313" key="1">
    <source>
        <dbReference type="EMBL" id="GFS37492.1"/>
    </source>
</evidence>
<accession>A0A8X6MBF4</accession>
<name>A0A8X6MBF4_9ARAC</name>
<reference evidence="1" key="1">
    <citation type="submission" date="2020-08" db="EMBL/GenBank/DDBJ databases">
        <title>Multicomponent nature underlies the extraordinary mechanical properties of spider dragline silk.</title>
        <authorList>
            <person name="Kono N."/>
            <person name="Nakamura H."/>
            <person name="Mori M."/>
            <person name="Yoshida Y."/>
            <person name="Ohtoshi R."/>
            <person name="Malay A.D."/>
            <person name="Moran D.A.P."/>
            <person name="Tomita M."/>
            <person name="Numata K."/>
            <person name="Arakawa K."/>
        </authorList>
    </citation>
    <scope>NUCLEOTIDE SEQUENCE</scope>
</reference>
<dbReference type="Proteomes" id="UP000886998">
    <property type="component" value="Unassembled WGS sequence"/>
</dbReference>
<gene>
    <name evidence="1" type="ORF">TNIN_239511</name>
</gene>
<keyword evidence="2" id="KW-1185">Reference proteome</keyword>
<sequence>MSRTNVHKWYRYFRAVRTKAHNGRRNKYPPIVTEEMAKTIEKMIRDDHPKIAQDQYEVCRIASSRKFREHFQLESKQILDCVVIGGSLHPHFVDAD</sequence>
<organism evidence="1 2">
    <name type="scientific">Trichonephila inaurata madagascariensis</name>
    <dbReference type="NCBI Taxonomy" id="2747483"/>
    <lineage>
        <taxon>Eukaryota</taxon>
        <taxon>Metazoa</taxon>
        <taxon>Ecdysozoa</taxon>
        <taxon>Arthropoda</taxon>
        <taxon>Chelicerata</taxon>
        <taxon>Arachnida</taxon>
        <taxon>Araneae</taxon>
        <taxon>Araneomorphae</taxon>
        <taxon>Entelegynae</taxon>
        <taxon>Araneoidea</taxon>
        <taxon>Nephilidae</taxon>
        <taxon>Trichonephila</taxon>
        <taxon>Trichonephila inaurata</taxon>
    </lineage>
</organism>
<comment type="caution">
    <text evidence="1">The sequence shown here is derived from an EMBL/GenBank/DDBJ whole genome shotgun (WGS) entry which is preliminary data.</text>
</comment>
<evidence type="ECO:0000313" key="2">
    <source>
        <dbReference type="Proteomes" id="UP000886998"/>
    </source>
</evidence>
<dbReference type="AlphaFoldDB" id="A0A8X6MBF4"/>
<protein>
    <submittedName>
        <fullName evidence="1">Uncharacterized protein</fullName>
    </submittedName>
</protein>
<dbReference type="EMBL" id="BMAV01024978">
    <property type="protein sequence ID" value="GFS37492.1"/>
    <property type="molecule type" value="Genomic_DNA"/>
</dbReference>